<evidence type="ECO:0000313" key="3">
    <source>
        <dbReference type="EMBL" id="GBG33884.1"/>
    </source>
</evidence>
<keyword evidence="2" id="KW-0472">Membrane</keyword>
<evidence type="ECO:0000256" key="1">
    <source>
        <dbReference type="SAM" id="MobiDB-lite"/>
    </source>
</evidence>
<feature type="region of interest" description="Disordered" evidence="1">
    <location>
        <begin position="1"/>
        <end position="40"/>
    </location>
</feature>
<keyword evidence="2" id="KW-1133">Transmembrane helix</keyword>
<dbReference type="EMBL" id="BEYU01000172">
    <property type="protein sequence ID" value="GBG33884.1"/>
    <property type="molecule type" value="Genomic_DNA"/>
</dbReference>
<sequence length="205" mass="22174">MTAEPMETAKTAPKKPETKAVGEMPVDKTPRKQELREAKQQGRHEVRLGAACVAAAVGLWRAHSLGKARLGDTVKGERFLFYCFNVFEAAVNASGAFFLLAAPSYSAQLLCPTSKDQAALEHPATRFCLRLFGATEALVASVFAFGLKPDNAKTLLRSVLGADLLRLGLLLSYLADKPTNIIGPAVITHMLTMISVILAKLLYLF</sequence>
<protein>
    <submittedName>
        <fullName evidence="3">Uncharacterized protein</fullName>
    </submittedName>
</protein>
<reference evidence="3 4" key="1">
    <citation type="submission" date="2017-12" db="EMBL/GenBank/DDBJ databases">
        <title>Sequencing, de novo assembly and annotation of complete genome of a new Thraustochytrid species, strain FCC1311.</title>
        <authorList>
            <person name="Sedici K."/>
            <person name="Godart F."/>
            <person name="Aiese Cigliano R."/>
            <person name="Sanseverino W."/>
            <person name="Barakat M."/>
            <person name="Ortet P."/>
            <person name="Marechal E."/>
            <person name="Cagnac O."/>
            <person name="Amato A."/>
        </authorList>
    </citation>
    <scope>NUCLEOTIDE SEQUENCE [LARGE SCALE GENOMIC DNA]</scope>
</reference>
<comment type="caution">
    <text evidence="3">The sequence shown here is derived from an EMBL/GenBank/DDBJ whole genome shotgun (WGS) entry which is preliminary data.</text>
</comment>
<organism evidence="3 4">
    <name type="scientific">Hondaea fermentalgiana</name>
    <dbReference type="NCBI Taxonomy" id="2315210"/>
    <lineage>
        <taxon>Eukaryota</taxon>
        <taxon>Sar</taxon>
        <taxon>Stramenopiles</taxon>
        <taxon>Bigyra</taxon>
        <taxon>Labyrinthulomycetes</taxon>
        <taxon>Thraustochytrida</taxon>
        <taxon>Thraustochytriidae</taxon>
        <taxon>Hondaea</taxon>
    </lineage>
</organism>
<dbReference type="InParanoid" id="A0A2R5H0P4"/>
<keyword evidence="4" id="KW-1185">Reference proteome</keyword>
<dbReference type="Proteomes" id="UP000241890">
    <property type="component" value="Unassembled WGS sequence"/>
</dbReference>
<dbReference type="AlphaFoldDB" id="A0A2R5H0P4"/>
<evidence type="ECO:0000313" key="4">
    <source>
        <dbReference type="Proteomes" id="UP000241890"/>
    </source>
</evidence>
<feature type="transmembrane region" description="Helical" evidence="2">
    <location>
        <begin position="79"/>
        <end position="104"/>
    </location>
</feature>
<proteinExistence type="predicted"/>
<evidence type="ECO:0000256" key="2">
    <source>
        <dbReference type="SAM" id="Phobius"/>
    </source>
</evidence>
<name>A0A2R5H0P4_9STRA</name>
<feature type="compositionally biased region" description="Basic and acidic residues" evidence="1">
    <location>
        <begin position="14"/>
        <end position="40"/>
    </location>
</feature>
<gene>
    <name evidence="3" type="ORF">FCC1311_101072</name>
</gene>
<feature type="transmembrane region" description="Helical" evidence="2">
    <location>
        <begin position="181"/>
        <end position="203"/>
    </location>
</feature>
<accession>A0A2R5H0P4</accession>
<keyword evidence="2" id="KW-0812">Transmembrane</keyword>